<keyword evidence="3" id="KW-0520">NAD</keyword>
<proteinExistence type="inferred from homology"/>
<evidence type="ECO:0000259" key="5">
    <source>
        <dbReference type="PROSITE" id="PS50305"/>
    </source>
</evidence>
<dbReference type="OrthoDB" id="2919105at2759"/>
<dbReference type="GO" id="GO:0070403">
    <property type="term" value="F:NAD+ binding"/>
    <property type="evidence" value="ECO:0007669"/>
    <property type="project" value="InterPro"/>
</dbReference>
<evidence type="ECO:0000256" key="1">
    <source>
        <dbReference type="ARBA" id="ARBA00006924"/>
    </source>
</evidence>
<accession>G2YHT9</accession>
<dbReference type="InterPro" id="IPR003000">
    <property type="entry name" value="Sirtuin"/>
</dbReference>
<dbReference type="InterPro" id="IPR050134">
    <property type="entry name" value="NAD-dep_sirtuin_deacylases"/>
</dbReference>
<comment type="similarity">
    <text evidence="1">Belongs to the sirtuin family. Class I subfamily.</text>
</comment>
<protein>
    <recommendedName>
        <fullName evidence="5">Deacetylase sirtuin-type domain-containing protein</fullName>
    </recommendedName>
</protein>
<evidence type="ECO:0000256" key="3">
    <source>
        <dbReference type="ARBA" id="ARBA00023027"/>
    </source>
</evidence>
<evidence type="ECO:0000313" key="6">
    <source>
        <dbReference type="EMBL" id="CCD51276.1"/>
    </source>
</evidence>
<dbReference type="STRING" id="999810.G2YHT9"/>
<dbReference type="SUPFAM" id="SSF52467">
    <property type="entry name" value="DHS-like NAD/FAD-binding domain"/>
    <property type="match status" value="1"/>
</dbReference>
<dbReference type="PANTHER" id="PTHR11085">
    <property type="entry name" value="NAD-DEPENDENT PROTEIN DEACYLASE SIRTUIN-5, MITOCHONDRIAL-RELATED"/>
    <property type="match status" value="1"/>
</dbReference>
<dbReference type="EMBL" id="FQ790337">
    <property type="protein sequence ID" value="CCD51276.1"/>
    <property type="molecule type" value="Genomic_DNA"/>
</dbReference>
<dbReference type="PROSITE" id="PS50305">
    <property type="entry name" value="SIRTUIN"/>
    <property type="match status" value="1"/>
</dbReference>
<evidence type="ECO:0000256" key="4">
    <source>
        <dbReference type="PROSITE-ProRule" id="PRU00236"/>
    </source>
</evidence>
<sequence>MRGSLQAIREPMDGFSRLRELVRSSKKIVVISVAGISASADFPTFADMQKSKQTSFDRSLYSPSGEMISFHPTFRGMCERLHSDLTESSHFHKVMDELGRTRPHFWHYTQNIDCVERLLPDLDAKTIRLHGRVDQARCACKEARPERSLTIGRLRPNVLLYGEPHPDDKEILEAAKHGLRICPVLVLIVGTKLRIPGAKSIAADFCHAARSVDGASFWISKEEPALNVKSVCDYVLIKDCDEVIPLDIFKFHLTIGADYAQLASLWSDHRTNYQRSKPVKPVVSSKHGVLKDLARKDELCVLWHRSKVAHKSVPCVFPIRRLPVASVCMLIEQLMRHLDSRVPRLNFVDLSQETYRLSPSGPLLSGVEQLLNIS</sequence>
<organism evidence="6 7">
    <name type="scientific">Botryotinia fuckeliana (strain T4)</name>
    <name type="common">Noble rot fungus</name>
    <name type="synonym">Botrytis cinerea</name>
    <dbReference type="NCBI Taxonomy" id="999810"/>
    <lineage>
        <taxon>Eukaryota</taxon>
        <taxon>Fungi</taxon>
        <taxon>Dikarya</taxon>
        <taxon>Ascomycota</taxon>
        <taxon>Pezizomycotina</taxon>
        <taxon>Leotiomycetes</taxon>
        <taxon>Helotiales</taxon>
        <taxon>Sclerotiniaceae</taxon>
        <taxon>Botrytis</taxon>
    </lineage>
</organism>
<dbReference type="GO" id="GO:0005634">
    <property type="term" value="C:nucleus"/>
    <property type="evidence" value="ECO:0007669"/>
    <property type="project" value="TreeGrafter"/>
</dbReference>
<evidence type="ECO:0000313" key="7">
    <source>
        <dbReference type="Proteomes" id="UP000008177"/>
    </source>
</evidence>
<dbReference type="PANTHER" id="PTHR11085:SF8">
    <property type="entry name" value="NAD-DEPENDENT HISTONE DEACETYLASE HST3"/>
    <property type="match status" value="1"/>
</dbReference>
<comment type="caution">
    <text evidence="4">Lacks conserved residue(s) required for the propagation of feature annotation.</text>
</comment>
<name>G2YHT9_BOTF4</name>
<dbReference type="GO" id="GO:0017136">
    <property type="term" value="F:histone deacetylase activity, NAD-dependent"/>
    <property type="evidence" value="ECO:0007669"/>
    <property type="project" value="TreeGrafter"/>
</dbReference>
<dbReference type="InterPro" id="IPR026590">
    <property type="entry name" value="Ssirtuin_cat_dom"/>
</dbReference>
<dbReference type="AlphaFoldDB" id="G2YHT9"/>
<reference evidence="7" key="1">
    <citation type="journal article" date="2011" name="PLoS Genet.">
        <title>Genomic analysis of the necrotrophic fungal pathogens Sclerotinia sclerotiorum and Botrytis cinerea.</title>
        <authorList>
            <person name="Amselem J."/>
            <person name="Cuomo C.A."/>
            <person name="van Kan J.A."/>
            <person name="Viaud M."/>
            <person name="Benito E.P."/>
            <person name="Couloux A."/>
            <person name="Coutinho P.M."/>
            <person name="de Vries R.P."/>
            <person name="Dyer P.S."/>
            <person name="Fillinger S."/>
            <person name="Fournier E."/>
            <person name="Gout L."/>
            <person name="Hahn M."/>
            <person name="Kohn L."/>
            <person name="Lapalu N."/>
            <person name="Plummer K.M."/>
            <person name="Pradier J.M."/>
            <person name="Quevillon E."/>
            <person name="Sharon A."/>
            <person name="Simon A."/>
            <person name="ten Have A."/>
            <person name="Tudzynski B."/>
            <person name="Tudzynski P."/>
            <person name="Wincker P."/>
            <person name="Andrew M."/>
            <person name="Anthouard V."/>
            <person name="Beever R.E."/>
            <person name="Beffa R."/>
            <person name="Benoit I."/>
            <person name="Bouzid O."/>
            <person name="Brault B."/>
            <person name="Chen Z."/>
            <person name="Choquer M."/>
            <person name="Collemare J."/>
            <person name="Cotton P."/>
            <person name="Danchin E.G."/>
            <person name="Da Silva C."/>
            <person name="Gautier A."/>
            <person name="Giraud C."/>
            <person name="Giraud T."/>
            <person name="Gonzalez C."/>
            <person name="Grossetete S."/>
            <person name="Guldener U."/>
            <person name="Henrissat B."/>
            <person name="Howlett B.J."/>
            <person name="Kodira C."/>
            <person name="Kretschmer M."/>
            <person name="Lappartient A."/>
            <person name="Leroch M."/>
            <person name="Levis C."/>
            <person name="Mauceli E."/>
            <person name="Neuveglise C."/>
            <person name="Oeser B."/>
            <person name="Pearson M."/>
            <person name="Poulain J."/>
            <person name="Poussereau N."/>
            <person name="Quesneville H."/>
            <person name="Rascle C."/>
            <person name="Schumacher J."/>
            <person name="Segurens B."/>
            <person name="Sexton A."/>
            <person name="Silva E."/>
            <person name="Sirven C."/>
            <person name="Soanes D.M."/>
            <person name="Talbot N.J."/>
            <person name="Templeton M."/>
            <person name="Yandava C."/>
            <person name="Yarden O."/>
            <person name="Zeng Q."/>
            <person name="Rollins J.A."/>
            <person name="Lebrun M.H."/>
            <person name="Dickman M."/>
        </authorList>
    </citation>
    <scope>NUCLEOTIDE SEQUENCE [LARGE SCALE GENOMIC DNA]</scope>
    <source>
        <strain evidence="7">T4</strain>
    </source>
</reference>
<dbReference type="InterPro" id="IPR026591">
    <property type="entry name" value="Sirtuin_cat_small_dom_sf"/>
</dbReference>
<dbReference type="Pfam" id="PF02146">
    <property type="entry name" value="SIR2"/>
    <property type="match status" value="1"/>
</dbReference>
<dbReference type="InterPro" id="IPR029035">
    <property type="entry name" value="DHS-like_NAD/FAD-binding_dom"/>
</dbReference>
<dbReference type="Gene3D" id="3.30.1600.10">
    <property type="entry name" value="SIR2/SIRT2 'Small Domain"/>
    <property type="match status" value="1"/>
</dbReference>
<evidence type="ECO:0000256" key="2">
    <source>
        <dbReference type="ARBA" id="ARBA00022679"/>
    </source>
</evidence>
<dbReference type="Gene3D" id="3.40.50.1220">
    <property type="entry name" value="TPP-binding domain"/>
    <property type="match status" value="1"/>
</dbReference>
<dbReference type="InParanoid" id="G2YHT9"/>
<dbReference type="Proteomes" id="UP000008177">
    <property type="component" value="Unplaced contigs"/>
</dbReference>
<gene>
    <name evidence="6" type="ORF">BofuT4_P015820.1</name>
</gene>
<keyword evidence="2" id="KW-0808">Transferase</keyword>
<feature type="domain" description="Deacetylase sirtuin-type" evidence="5">
    <location>
        <begin position="8"/>
        <end position="258"/>
    </location>
</feature>
<dbReference type="HOGENOM" id="CLU_739648_0_0_1"/>